<evidence type="ECO:0000256" key="1">
    <source>
        <dbReference type="SAM" id="MobiDB-lite"/>
    </source>
</evidence>
<protein>
    <submittedName>
        <fullName evidence="2">Protein CBG16907</fullName>
    </submittedName>
</protein>
<dbReference type="AlphaFoldDB" id="A0A834WVX2"/>
<dbReference type="Proteomes" id="UP000634136">
    <property type="component" value="Unassembled WGS sequence"/>
</dbReference>
<feature type="region of interest" description="Disordered" evidence="1">
    <location>
        <begin position="1"/>
        <end position="67"/>
    </location>
</feature>
<dbReference type="EMBL" id="JAAIUW010000005">
    <property type="protein sequence ID" value="KAF7833023.1"/>
    <property type="molecule type" value="Genomic_DNA"/>
</dbReference>
<comment type="caution">
    <text evidence="2">The sequence shown here is derived from an EMBL/GenBank/DDBJ whole genome shotgun (WGS) entry which is preliminary data.</text>
</comment>
<feature type="compositionally biased region" description="Basic and acidic residues" evidence="1">
    <location>
        <begin position="50"/>
        <end position="64"/>
    </location>
</feature>
<name>A0A834WVX2_9FABA</name>
<accession>A0A834WVX2</accession>
<keyword evidence="3" id="KW-1185">Reference proteome</keyword>
<evidence type="ECO:0000313" key="2">
    <source>
        <dbReference type="EMBL" id="KAF7833023.1"/>
    </source>
</evidence>
<feature type="compositionally biased region" description="Basic and acidic residues" evidence="1">
    <location>
        <begin position="1"/>
        <end position="16"/>
    </location>
</feature>
<sequence>MIEAEPKEGPSNKDKQPTYSSSVMTTEIVDMRDEESFQQPSLEGDLENITLKDGEPSKTTRDSELPEDDLITRKMLKFAPRFSKIGDTLQEGVHRTNAQVPRPKRHYQKLGASVQFTTPSSKRHYQKIGASVQFTTPSSKRHYQKISASVQFTTPSPKRHYQKIGASVRLTTPSLKRHYQKIGASVRLTTLSPKRHYQNIGASVQLSTPSSKRQYQKIGASVQLTTPSPKRHYQKIGATIQLTTPSWPEEAVSNDRCIGPINHT</sequence>
<proteinExistence type="predicted"/>
<evidence type="ECO:0000313" key="3">
    <source>
        <dbReference type="Proteomes" id="UP000634136"/>
    </source>
</evidence>
<reference evidence="2" key="1">
    <citation type="submission" date="2020-09" db="EMBL/GenBank/DDBJ databases">
        <title>Genome-Enabled Discovery of Anthraquinone Biosynthesis in Senna tora.</title>
        <authorList>
            <person name="Kang S.-H."/>
            <person name="Pandey R.P."/>
            <person name="Lee C.-M."/>
            <person name="Sim J.-S."/>
            <person name="Jeong J.-T."/>
            <person name="Choi B.-S."/>
            <person name="Jung M."/>
            <person name="Ginzburg D."/>
            <person name="Zhao K."/>
            <person name="Won S.Y."/>
            <person name="Oh T.-J."/>
            <person name="Yu Y."/>
            <person name="Kim N.-H."/>
            <person name="Lee O.R."/>
            <person name="Lee T.-H."/>
            <person name="Bashyal P."/>
            <person name="Kim T.-S."/>
            <person name="Lee W.-H."/>
            <person name="Kawkins C."/>
            <person name="Kim C.-K."/>
            <person name="Kim J.S."/>
            <person name="Ahn B.O."/>
            <person name="Rhee S.Y."/>
            <person name="Sohng J.K."/>
        </authorList>
    </citation>
    <scope>NUCLEOTIDE SEQUENCE</scope>
    <source>
        <tissue evidence="2">Leaf</tissue>
    </source>
</reference>
<gene>
    <name evidence="2" type="ORF">G2W53_015356</name>
</gene>
<organism evidence="2 3">
    <name type="scientific">Senna tora</name>
    <dbReference type="NCBI Taxonomy" id="362788"/>
    <lineage>
        <taxon>Eukaryota</taxon>
        <taxon>Viridiplantae</taxon>
        <taxon>Streptophyta</taxon>
        <taxon>Embryophyta</taxon>
        <taxon>Tracheophyta</taxon>
        <taxon>Spermatophyta</taxon>
        <taxon>Magnoliopsida</taxon>
        <taxon>eudicotyledons</taxon>
        <taxon>Gunneridae</taxon>
        <taxon>Pentapetalae</taxon>
        <taxon>rosids</taxon>
        <taxon>fabids</taxon>
        <taxon>Fabales</taxon>
        <taxon>Fabaceae</taxon>
        <taxon>Caesalpinioideae</taxon>
        <taxon>Cassia clade</taxon>
        <taxon>Senna</taxon>
    </lineage>
</organism>